<evidence type="ECO:0000313" key="15">
    <source>
        <dbReference type="EMBL" id="MBQ0935680.1"/>
    </source>
</evidence>
<evidence type="ECO:0000259" key="14">
    <source>
        <dbReference type="Pfam" id="PF20974"/>
    </source>
</evidence>
<comment type="similarity">
    <text evidence="1 9 10">Belongs to the class-I aminoacyl-tRNA synthetase family.</text>
</comment>
<evidence type="ECO:0000256" key="10">
    <source>
        <dbReference type="RuleBase" id="RU363037"/>
    </source>
</evidence>
<keyword evidence="4 9" id="KW-0547">Nucleotide-binding</keyword>
<feature type="region of interest" description="Disordered" evidence="11">
    <location>
        <begin position="30"/>
        <end position="53"/>
    </location>
</feature>
<gene>
    <name evidence="9" type="primary">glnS</name>
    <name evidence="15" type="ORF">KAK11_10095</name>
</gene>
<evidence type="ECO:0000259" key="13">
    <source>
        <dbReference type="Pfam" id="PF03950"/>
    </source>
</evidence>
<keyword evidence="16" id="KW-1185">Reference proteome</keyword>
<protein>
    <recommendedName>
        <fullName evidence="9">Glutamine--tRNA ligase</fullName>
        <ecNumber evidence="9">6.1.1.18</ecNumber>
    </recommendedName>
    <alternativeName>
        <fullName evidence="9">Glutaminyl-tRNA synthetase</fullName>
        <shortName evidence="9">GlnRS</shortName>
    </alternativeName>
</protein>
<dbReference type="PRINTS" id="PR00987">
    <property type="entry name" value="TRNASYNTHGLU"/>
</dbReference>
<dbReference type="Gene3D" id="1.10.1160.10">
    <property type="entry name" value="Glutamyl-trna Synthetase, Domain 2"/>
    <property type="match status" value="1"/>
</dbReference>
<dbReference type="Proteomes" id="UP000672097">
    <property type="component" value="Unassembled WGS sequence"/>
</dbReference>
<evidence type="ECO:0000256" key="9">
    <source>
        <dbReference type="HAMAP-Rule" id="MF_00126"/>
    </source>
</evidence>
<feature type="domain" description="Glutamyl/glutaminyl-tRNA synthetase class Ib catalytic" evidence="12">
    <location>
        <begin position="57"/>
        <end position="370"/>
    </location>
</feature>
<dbReference type="EMBL" id="JAGQDG010000003">
    <property type="protein sequence ID" value="MBQ0935680.1"/>
    <property type="molecule type" value="Genomic_DNA"/>
</dbReference>
<dbReference type="InterPro" id="IPR050132">
    <property type="entry name" value="Gln/Glu-tRNA_Ligase"/>
</dbReference>
<comment type="subunit">
    <text evidence="9">Monomer.</text>
</comment>
<keyword evidence="6 9" id="KW-0648">Protein biosynthesis</keyword>
<dbReference type="InterPro" id="IPR014729">
    <property type="entry name" value="Rossmann-like_a/b/a_fold"/>
</dbReference>
<dbReference type="NCBIfam" id="TIGR00440">
    <property type="entry name" value="glnS"/>
    <property type="match status" value="1"/>
</dbReference>
<feature type="short sequence motif" description="'KMSKS' region" evidence="9">
    <location>
        <begin position="316"/>
        <end position="320"/>
    </location>
</feature>
<evidence type="ECO:0000256" key="11">
    <source>
        <dbReference type="SAM" id="MobiDB-lite"/>
    </source>
</evidence>
<feature type="binding site" evidence="9">
    <location>
        <position position="264"/>
    </location>
    <ligand>
        <name>ATP</name>
        <dbReference type="ChEBI" id="CHEBI:30616"/>
    </ligand>
</feature>
<dbReference type="Pfam" id="PF03950">
    <property type="entry name" value="tRNA-synt_1c_C"/>
    <property type="match status" value="1"/>
</dbReference>
<dbReference type="PROSITE" id="PS00178">
    <property type="entry name" value="AA_TRNA_LIGASE_I"/>
    <property type="match status" value="1"/>
</dbReference>
<accession>A0ABS5DX13</accession>
<dbReference type="SUPFAM" id="SSF50715">
    <property type="entry name" value="Ribosomal protein L25-like"/>
    <property type="match status" value="1"/>
</dbReference>
<organism evidence="15 16">
    <name type="scientific">Ideonella paludis</name>
    <dbReference type="NCBI Taxonomy" id="1233411"/>
    <lineage>
        <taxon>Bacteria</taxon>
        <taxon>Pseudomonadati</taxon>
        <taxon>Pseudomonadota</taxon>
        <taxon>Betaproteobacteria</taxon>
        <taxon>Burkholderiales</taxon>
        <taxon>Sphaerotilaceae</taxon>
        <taxon>Ideonella</taxon>
    </lineage>
</organism>
<evidence type="ECO:0000313" key="16">
    <source>
        <dbReference type="Proteomes" id="UP000672097"/>
    </source>
</evidence>
<evidence type="ECO:0000256" key="1">
    <source>
        <dbReference type="ARBA" id="ARBA00005594"/>
    </source>
</evidence>
<dbReference type="RefSeq" id="WP_210808829.1">
    <property type="nucleotide sequence ID" value="NZ_JAGQDG010000003.1"/>
</dbReference>
<dbReference type="GO" id="GO:0016874">
    <property type="term" value="F:ligase activity"/>
    <property type="evidence" value="ECO:0007669"/>
    <property type="project" value="UniProtKB-KW"/>
</dbReference>
<evidence type="ECO:0000256" key="2">
    <source>
        <dbReference type="ARBA" id="ARBA00022490"/>
    </source>
</evidence>
<evidence type="ECO:0000259" key="12">
    <source>
        <dbReference type="Pfam" id="PF00749"/>
    </source>
</evidence>
<dbReference type="InterPro" id="IPR049437">
    <property type="entry name" value="tRNA-synt_1c_C2"/>
</dbReference>
<feature type="short sequence motif" description="'HIGH' region" evidence="9">
    <location>
        <begin position="63"/>
        <end position="73"/>
    </location>
</feature>
<reference evidence="15 16" key="1">
    <citation type="submission" date="2021-04" db="EMBL/GenBank/DDBJ databases">
        <title>The genome sequence of type strain Ideonella paludis KCTC 32238.</title>
        <authorList>
            <person name="Liu Y."/>
        </authorList>
    </citation>
    <scope>NUCLEOTIDE SEQUENCE [LARGE SCALE GENOMIC DNA]</scope>
    <source>
        <strain evidence="15 16">KCTC 32238</strain>
    </source>
</reference>
<dbReference type="SUPFAM" id="SSF52374">
    <property type="entry name" value="Nucleotidylyl transferase"/>
    <property type="match status" value="1"/>
</dbReference>
<dbReference type="InterPro" id="IPR020061">
    <property type="entry name" value="Glu_tRNA_lig_a-bdl"/>
</dbReference>
<comment type="catalytic activity">
    <reaction evidence="8 9">
        <text>tRNA(Gln) + L-glutamine + ATP = L-glutaminyl-tRNA(Gln) + AMP + diphosphate</text>
        <dbReference type="Rhea" id="RHEA:20121"/>
        <dbReference type="Rhea" id="RHEA-COMP:9662"/>
        <dbReference type="Rhea" id="RHEA-COMP:9681"/>
        <dbReference type="ChEBI" id="CHEBI:30616"/>
        <dbReference type="ChEBI" id="CHEBI:33019"/>
        <dbReference type="ChEBI" id="CHEBI:58359"/>
        <dbReference type="ChEBI" id="CHEBI:78442"/>
        <dbReference type="ChEBI" id="CHEBI:78521"/>
        <dbReference type="ChEBI" id="CHEBI:456215"/>
        <dbReference type="EC" id="6.1.1.18"/>
    </reaction>
</comment>
<dbReference type="PANTHER" id="PTHR43097:SF5">
    <property type="entry name" value="GLUTAMATE--TRNA LIGASE"/>
    <property type="match status" value="1"/>
</dbReference>
<dbReference type="Gene3D" id="2.40.240.10">
    <property type="entry name" value="Ribosomal Protein L25, Chain P"/>
    <property type="match status" value="2"/>
</dbReference>
<dbReference type="InterPro" id="IPR004514">
    <property type="entry name" value="Gln-tRNA-synth"/>
</dbReference>
<evidence type="ECO:0000256" key="8">
    <source>
        <dbReference type="ARBA" id="ARBA00048270"/>
    </source>
</evidence>
<feature type="binding site" evidence="9">
    <location>
        <begin position="70"/>
        <end position="76"/>
    </location>
    <ligand>
        <name>ATP</name>
        <dbReference type="ChEBI" id="CHEBI:30616"/>
    </ligand>
</feature>
<comment type="subcellular location">
    <subcellularLocation>
        <location evidence="9">Cytoplasm</location>
    </subcellularLocation>
</comment>
<evidence type="ECO:0000256" key="6">
    <source>
        <dbReference type="ARBA" id="ARBA00022917"/>
    </source>
</evidence>
<keyword evidence="2 9" id="KW-0963">Cytoplasm</keyword>
<dbReference type="InterPro" id="IPR011035">
    <property type="entry name" value="Ribosomal_bL25/Gln-tRNA_synth"/>
</dbReference>
<keyword evidence="7 9" id="KW-0030">Aminoacyl-tRNA synthetase</keyword>
<feature type="domain" description="Glutamyl/glutaminyl-tRNA synthetase class Ib anti-codon binding" evidence="13">
    <location>
        <begin position="388"/>
        <end position="497"/>
    </location>
</feature>
<dbReference type="Pfam" id="PF20974">
    <property type="entry name" value="tRNA-synt_1c_C2"/>
    <property type="match status" value="1"/>
</dbReference>
<dbReference type="InterPro" id="IPR000924">
    <property type="entry name" value="Glu/Gln-tRNA-synth"/>
</dbReference>
<dbReference type="PANTHER" id="PTHR43097">
    <property type="entry name" value="GLUTAMINE-TRNA LIGASE"/>
    <property type="match status" value="1"/>
</dbReference>
<feature type="binding site" evidence="9">
    <location>
        <position position="96"/>
    </location>
    <ligand>
        <name>L-glutamine</name>
        <dbReference type="ChEBI" id="CHEBI:58359"/>
    </ligand>
</feature>
<proteinExistence type="inferred from homology"/>
<feature type="binding site" evidence="9">
    <location>
        <begin position="64"/>
        <end position="66"/>
    </location>
    <ligand>
        <name>ATP</name>
        <dbReference type="ChEBI" id="CHEBI:30616"/>
    </ligand>
</feature>
<dbReference type="InterPro" id="IPR001412">
    <property type="entry name" value="aa-tRNA-synth_I_CS"/>
</dbReference>
<keyword evidence="5 9" id="KW-0067">ATP-binding</keyword>
<feature type="binding site" evidence="9">
    <location>
        <position position="245"/>
    </location>
    <ligand>
        <name>L-glutamine</name>
        <dbReference type="ChEBI" id="CHEBI:58359"/>
    </ligand>
</feature>
<dbReference type="InterPro" id="IPR020056">
    <property type="entry name" value="Rbsml_bL25/Gln-tRNA_synth_N"/>
</dbReference>
<dbReference type="InterPro" id="IPR020059">
    <property type="entry name" value="Glu/Gln-tRNA-synth_Ib_codon-bd"/>
</dbReference>
<comment type="caution">
    <text evidence="9">Lacks conserved residue(s) required for the propagation of feature annotation.</text>
</comment>
<dbReference type="InterPro" id="IPR020058">
    <property type="entry name" value="Glu/Gln-tRNA-synth_Ib_cat-dom"/>
</dbReference>
<evidence type="ECO:0000256" key="7">
    <source>
        <dbReference type="ARBA" id="ARBA00023146"/>
    </source>
</evidence>
<keyword evidence="3 9" id="KW-0436">Ligase</keyword>
<sequence>MSDHRPTDAAAKPAPANFLRAIIERDQQAGTYEQRRFAGSPGDASHHAAGQPDPARVRLRFPPEPNGYLHIGHAKSICLNFGLARDFGGVCHLRFDDTNPEKEEQEYVDAIEEMVQWLGWNWDAHGTSHKFYASNYFDFMYQAAELLIERGLAYVDEQTPEQMRASRGDFSKPGVDSPFRGRTPAENLARFREMRDGQHPDGAMVLRAKIDMASPNINLRDPALYRIRRATHHNTGDKWCIYPMYTYAHPIEDALERISHSICTLEFEDQRPFYDWLLERLAETVTLPDGRQVGGLLQHPLPKQYEFGRLNLSYVITSKRKLKQLVDEGHVQGWDDPRMPTLAGLRRRGYTPAAIRKMADDSGASKTNSWLDYSVLEGCLRDDLEHKAHRGMAVLDPVKLVLTNWAEVFGAPGYTEPCTQPALPASAVPEGQTPPPERQFLIGNEVWIEREDFEETPPKGYKRLFPGNLVRLKGGYVVECTGCTRDANGQVTEVLAKVIPDTKSGTPGADSVKAKAAITWVAVADGVPAEVRLYDRLFSEPQPDAGGKDFLQALNPNSLKVITAIVEPSLAAAQPDQKFQFERHGYFVADRKDHGVGGKVVFNRVTGLKDSWGK</sequence>
<dbReference type="EC" id="6.1.1.18" evidence="9"/>
<feature type="binding site" evidence="9">
    <location>
        <begin position="309"/>
        <end position="310"/>
    </location>
    <ligand>
        <name>ATP</name>
        <dbReference type="ChEBI" id="CHEBI:30616"/>
    </ligand>
</feature>
<dbReference type="InterPro" id="IPR022861">
    <property type="entry name" value="Gln_tRNA_ligase_bac"/>
</dbReference>
<dbReference type="NCBIfam" id="NF011291">
    <property type="entry name" value="PRK14703.1"/>
    <property type="match status" value="1"/>
</dbReference>
<dbReference type="Gene3D" id="3.90.800.10">
    <property type="entry name" value="Glutamyl-tRNA Synthetase, Domain 3"/>
    <property type="match status" value="1"/>
</dbReference>
<evidence type="ECO:0000256" key="3">
    <source>
        <dbReference type="ARBA" id="ARBA00022598"/>
    </source>
</evidence>
<dbReference type="Pfam" id="PF00749">
    <property type="entry name" value="tRNA-synt_1c"/>
    <property type="match status" value="1"/>
</dbReference>
<feature type="domain" description="tRNA synthetases class I (E and Q) anti-codon binding" evidence="14">
    <location>
        <begin position="518"/>
        <end position="590"/>
    </location>
</feature>
<dbReference type="Gene3D" id="3.40.50.620">
    <property type="entry name" value="HUPs"/>
    <property type="match status" value="1"/>
</dbReference>
<name>A0ABS5DX13_9BURK</name>
<evidence type="ECO:0000256" key="4">
    <source>
        <dbReference type="ARBA" id="ARBA00022741"/>
    </source>
</evidence>
<evidence type="ECO:0000256" key="5">
    <source>
        <dbReference type="ARBA" id="ARBA00022840"/>
    </source>
</evidence>
<comment type="caution">
    <text evidence="15">The sequence shown here is derived from an EMBL/GenBank/DDBJ whole genome shotgun (WGS) entry which is preliminary data.</text>
</comment>
<dbReference type="HAMAP" id="MF_00126">
    <property type="entry name" value="Gln_tRNA_synth"/>
    <property type="match status" value="1"/>
</dbReference>